<gene>
    <name evidence="3" type="ORF">COT33_02430</name>
</gene>
<protein>
    <recommendedName>
        <fullName evidence="2">PKD/Chitinase domain-containing protein</fullName>
    </recommendedName>
</protein>
<evidence type="ECO:0000259" key="2">
    <source>
        <dbReference type="SMART" id="SM00089"/>
    </source>
</evidence>
<proteinExistence type="predicted"/>
<dbReference type="Gene3D" id="2.60.40.10">
    <property type="entry name" value="Immunoglobulins"/>
    <property type="match status" value="2"/>
</dbReference>
<evidence type="ECO:0000313" key="4">
    <source>
        <dbReference type="Proteomes" id="UP000230088"/>
    </source>
</evidence>
<dbReference type="AlphaFoldDB" id="A0A2H0YLI6"/>
<accession>A0A2H0YLI6</accession>
<evidence type="ECO:0000256" key="1">
    <source>
        <dbReference type="SAM" id="SignalP"/>
    </source>
</evidence>
<dbReference type="SMART" id="SM00089">
    <property type="entry name" value="PKD"/>
    <property type="match status" value="2"/>
</dbReference>
<dbReference type="InterPro" id="IPR035986">
    <property type="entry name" value="PKD_dom_sf"/>
</dbReference>
<comment type="caution">
    <text evidence="3">The sequence shown here is derived from an EMBL/GenBank/DDBJ whole genome shotgun (WGS) entry which is preliminary data.</text>
</comment>
<feature type="chain" id="PRO_5013560841" description="PKD/Chitinase domain-containing protein" evidence="1">
    <location>
        <begin position="25"/>
        <end position="429"/>
    </location>
</feature>
<dbReference type="Proteomes" id="UP000230088">
    <property type="component" value="Unassembled WGS sequence"/>
</dbReference>
<dbReference type="EMBL" id="PEYD01000046">
    <property type="protein sequence ID" value="PIS39354.1"/>
    <property type="molecule type" value="Genomic_DNA"/>
</dbReference>
<feature type="signal peptide" evidence="1">
    <location>
        <begin position="1"/>
        <end position="24"/>
    </location>
</feature>
<dbReference type="InterPro" id="IPR013783">
    <property type="entry name" value="Ig-like_fold"/>
</dbReference>
<dbReference type="InterPro" id="IPR022409">
    <property type="entry name" value="PKD/Chitinase_dom"/>
</dbReference>
<dbReference type="CDD" id="cd00146">
    <property type="entry name" value="PKD"/>
    <property type="match status" value="1"/>
</dbReference>
<feature type="domain" description="PKD/Chitinase" evidence="2">
    <location>
        <begin position="213"/>
        <end position="323"/>
    </location>
</feature>
<name>A0A2H0YLI6_9BACT</name>
<keyword evidence="1" id="KW-0732">Signal</keyword>
<reference evidence="4" key="1">
    <citation type="submission" date="2017-09" db="EMBL/GenBank/DDBJ databases">
        <title>Depth-based differentiation of microbial function through sediment-hosted aquifers and enrichment of novel symbionts in the deep terrestrial subsurface.</title>
        <authorList>
            <person name="Probst A.J."/>
            <person name="Ladd B."/>
            <person name="Jarett J.K."/>
            <person name="Geller-Mcgrath D.E."/>
            <person name="Sieber C.M.K."/>
            <person name="Emerson J.B."/>
            <person name="Anantharaman K."/>
            <person name="Thomas B.C."/>
            <person name="Malmstrom R."/>
            <person name="Stieglmeier M."/>
            <person name="Klingl A."/>
            <person name="Woyke T."/>
            <person name="Ryan C.M."/>
            <person name="Banfield J.F."/>
        </authorList>
    </citation>
    <scope>NUCLEOTIDE SEQUENCE [LARGE SCALE GENOMIC DNA]</scope>
</reference>
<dbReference type="Pfam" id="PF25788">
    <property type="entry name" value="Ig_Rha78A_N"/>
    <property type="match status" value="1"/>
</dbReference>
<feature type="domain" description="PKD/Chitinase" evidence="2">
    <location>
        <begin position="326"/>
        <end position="419"/>
    </location>
</feature>
<sequence>MKKTLLFLISLLVFGSFLAEKANAGASDNVWGWAYSENIGWISFNSTNTGAAVNYGVNIASSTGIFSGYAWSRGTDADIGGVGWISFADYNGDGVVNSSDNICPSGTCQAKLDFGTNEVSGWARALTATSSPGGWDGWIRLRDTTYGVSLNPATKEFEGWAAGWDDTTSTAVIGWISFNHKNCDIDGDGTMETGEGTTGCPPVGTSIPTYKVLAQVNSSPSATPLPVSSDDYCDYTYPPVWLSWNFNDHGDTQSAYQVQTATNLSFTPTTTDITASTTATTSTPILPYSTGYSTDYYWRVKVWDSQGASSNWATGSPFTIYHAYPSVDFSRTPAKPAVGEIVNFTDDSTCYDDVSNGGPCNTNDSFRWDFLPDGNPASSRVQNPTTTFASTGSKTVKLKVTDSDNFSCPGQKILNAQSRLPEWKEIKPF</sequence>
<organism evidence="3 4">
    <name type="scientific">Candidatus Nealsonbacteria bacterium CG08_land_8_20_14_0_20_38_20</name>
    <dbReference type="NCBI Taxonomy" id="1974705"/>
    <lineage>
        <taxon>Bacteria</taxon>
        <taxon>Candidatus Nealsoniibacteriota</taxon>
    </lineage>
</organism>
<evidence type="ECO:0000313" key="3">
    <source>
        <dbReference type="EMBL" id="PIS39354.1"/>
    </source>
</evidence>
<dbReference type="SUPFAM" id="SSF49299">
    <property type="entry name" value="PKD domain"/>
    <property type="match status" value="1"/>
</dbReference>